<dbReference type="InterPro" id="IPR024312">
    <property type="entry name" value="TACC_fungi"/>
</dbReference>
<dbReference type="Gene3D" id="1.10.287.1490">
    <property type="match status" value="1"/>
</dbReference>
<evidence type="ECO:0000256" key="2">
    <source>
        <dbReference type="SAM" id="MobiDB-lite"/>
    </source>
</evidence>
<feature type="compositionally biased region" description="Polar residues" evidence="2">
    <location>
        <begin position="10"/>
        <end position="27"/>
    </location>
</feature>
<proteinExistence type="predicted"/>
<dbReference type="PANTHER" id="PTHR18898:SF2">
    <property type="entry name" value="NUCLEOPROTEIN TPR"/>
    <property type="match status" value="1"/>
</dbReference>
<feature type="compositionally biased region" description="Basic and acidic residues" evidence="2">
    <location>
        <begin position="290"/>
        <end position="299"/>
    </location>
</feature>
<dbReference type="Proteomes" id="UP000774326">
    <property type="component" value="Unassembled WGS sequence"/>
</dbReference>
<feature type="compositionally biased region" description="Polar residues" evidence="2">
    <location>
        <begin position="269"/>
        <end position="279"/>
    </location>
</feature>
<feature type="coiled-coil region" evidence="1">
    <location>
        <begin position="725"/>
        <end position="752"/>
    </location>
</feature>
<keyword evidence="4" id="KW-1185">Reference proteome</keyword>
<organism evidence="3 4">
    <name type="scientific">Wickerhamomyces pijperi</name>
    <name type="common">Yeast</name>
    <name type="synonym">Pichia pijperi</name>
    <dbReference type="NCBI Taxonomy" id="599730"/>
    <lineage>
        <taxon>Eukaryota</taxon>
        <taxon>Fungi</taxon>
        <taxon>Dikarya</taxon>
        <taxon>Ascomycota</taxon>
        <taxon>Saccharomycotina</taxon>
        <taxon>Saccharomycetes</taxon>
        <taxon>Phaffomycetales</taxon>
        <taxon>Wickerhamomycetaceae</taxon>
        <taxon>Wickerhamomyces</taxon>
    </lineage>
</organism>
<feature type="coiled-coil region" evidence="1">
    <location>
        <begin position="456"/>
        <end position="689"/>
    </location>
</feature>
<evidence type="ECO:0000256" key="1">
    <source>
        <dbReference type="SAM" id="Coils"/>
    </source>
</evidence>
<dbReference type="GO" id="GO:0005643">
    <property type="term" value="C:nuclear pore"/>
    <property type="evidence" value="ECO:0007669"/>
    <property type="project" value="TreeGrafter"/>
</dbReference>
<feature type="coiled-coil region" evidence="1">
    <location>
        <begin position="873"/>
        <end position="907"/>
    </location>
</feature>
<gene>
    <name evidence="3" type="ORF">WICPIJ_005447</name>
</gene>
<dbReference type="EMBL" id="JAEUBG010003037">
    <property type="protein sequence ID" value="KAH3683600.1"/>
    <property type="molecule type" value="Genomic_DNA"/>
</dbReference>
<feature type="region of interest" description="Disordered" evidence="2">
    <location>
        <begin position="1"/>
        <end position="66"/>
    </location>
</feature>
<comment type="caution">
    <text evidence="3">The sequence shown here is derived from an EMBL/GenBank/DDBJ whole genome shotgun (WGS) entry which is preliminary data.</text>
</comment>
<evidence type="ECO:0000313" key="4">
    <source>
        <dbReference type="Proteomes" id="UP000774326"/>
    </source>
</evidence>
<reference evidence="3" key="1">
    <citation type="journal article" date="2021" name="Open Biol.">
        <title>Shared evolutionary footprints suggest mitochondrial oxidative damage underlies multiple complex I losses in fungi.</title>
        <authorList>
            <person name="Schikora-Tamarit M.A."/>
            <person name="Marcet-Houben M."/>
            <person name="Nosek J."/>
            <person name="Gabaldon T."/>
        </authorList>
    </citation>
    <scope>NUCLEOTIDE SEQUENCE</scope>
    <source>
        <strain evidence="3">CBS2887</strain>
    </source>
</reference>
<dbReference type="GO" id="GO:0006406">
    <property type="term" value="P:mRNA export from nucleus"/>
    <property type="evidence" value="ECO:0007669"/>
    <property type="project" value="TreeGrafter"/>
</dbReference>
<feature type="compositionally biased region" description="Polar residues" evidence="2">
    <location>
        <begin position="144"/>
        <end position="166"/>
    </location>
</feature>
<accession>A0A9P8TLZ8</accession>
<evidence type="ECO:0000313" key="3">
    <source>
        <dbReference type="EMBL" id="KAH3683600.1"/>
    </source>
</evidence>
<dbReference type="OrthoDB" id="5367584at2759"/>
<feature type="region of interest" description="Disordered" evidence="2">
    <location>
        <begin position="248"/>
        <end position="299"/>
    </location>
</feature>
<name>A0A9P8TLZ8_WICPI</name>
<keyword evidence="1" id="KW-0175">Coiled coil</keyword>
<dbReference type="Pfam" id="PF12709">
    <property type="entry name" value="Fungal_TACC"/>
    <property type="match status" value="1"/>
</dbReference>
<feature type="region of interest" description="Disordered" evidence="2">
    <location>
        <begin position="144"/>
        <end position="183"/>
    </location>
</feature>
<feature type="region of interest" description="Disordered" evidence="2">
    <location>
        <begin position="85"/>
        <end position="106"/>
    </location>
</feature>
<protein>
    <submittedName>
        <fullName evidence="3">Uncharacterized protein</fullName>
    </submittedName>
</protein>
<feature type="coiled-coil region" evidence="1">
    <location>
        <begin position="814"/>
        <end position="848"/>
    </location>
</feature>
<reference evidence="3" key="2">
    <citation type="submission" date="2021-01" db="EMBL/GenBank/DDBJ databases">
        <authorList>
            <person name="Schikora-Tamarit M.A."/>
        </authorList>
    </citation>
    <scope>NUCLEOTIDE SEQUENCE</scope>
    <source>
        <strain evidence="3">CBS2887</strain>
    </source>
</reference>
<feature type="coiled-coil region" evidence="1">
    <location>
        <begin position="403"/>
        <end position="430"/>
    </location>
</feature>
<dbReference type="AlphaFoldDB" id="A0A9P8TLZ8"/>
<dbReference type="GO" id="GO:0017056">
    <property type="term" value="F:structural constituent of nuclear pore"/>
    <property type="evidence" value="ECO:0007669"/>
    <property type="project" value="TreeGrafter"/>
</dbReference>
<sequence length="930" mass="105242">MLKAADPNKKSNVQSTKEFSSISTPRNKMNVENLPLEDSDLPQAGTVPELRTSDLNTAETLTPLKPHGLDYNVFQDEEASDAITKIPHGLSTKRKRRKSFDYSGSSSVVGLSARRAPLTAPRSNIFNSQPLSLDKTKRSLLESLSTPSASLPSISGSRLESTSLDLNSKKRQGSPITETGYKLPKLDHSMLSVVENPFTTKEPITKGEGDDELSDDIELSRIDHHGHSDDKETTDATNDADVLSDLIASDEDFKNIENKENAPPREAKGSNSSLETPSRVTEPVALSPRTEQHSRVTDDSKLLLDSTKSPYVEDSYIAESPITCHKERSQSSHVLESLENKATPSKELVYKKPSEVPHFTTTQFYDIQKQFESDVAALEARLNEKIDSVTSLTLENSTHRNTITHLNEQINSLTLRRDQLAQTNELLKHEQTVYNADIQQFVKKLEMSQTNHQKDVTELKKTIEGLEIAKAENEARISELQSELSNTQSELQQLNLASSKMDEQKVDLSKAVEKQEELQSELTLLRSKFEELNSKHMEDVALHTALNTKFEEASAQLEQEKAINSQLSTEQSNTLQQIETLTAANQSLTEANESLLKEIEQSTEQLRQQRDETEEIRKSLEEKDTKIQLAQDEIEELTKSLESSKFQISELKHKYETEAQERTQIDQTIEELTELLTIRKAEVDELNIEFKTSKDDLSASKEIIKTKQDTINQLTTELSQKKASILDHERMVNKLEDSLAKAENEHISELEALHKELSSLQALTSDKSNEVVQLTEDKITSKGQMDLLKYQLNEAHKETEQLRSSMAKSNTNTTTDVKVQIDQLNSTIAELREENTRLESNTENSLQQLAEDLYIQYSKKHEQKVSMLKQGFETKYQSKITKVEAENEKLRREVEGLRRTLEKETEEKNHVIGLWDELVKKNNEGRSDND</sequence>
<feature type="compositionally biased region" description="Basic and acidic residues" evidence="2">
    <location>
        <begin position="251"/>
        <end position="268"/>
    </location>
</feature>
<dbReference type="PANTHER" id="PTHR18898">
    <property type="entry name" value="NUCLEOPROTEIN TPR-RELATED"/>
    <property type="match status" value="1"/>
</dbReference>